<protein>
    <recommendedName>
        <fullName evidence="2">Disease resistance R13L4/SHOC-2-like LRR domain-containing protein</fullName>
    </recommendedName>
</protein>
<reference evidence="3 4" key="1">
    <citation type="journal article" date="2013" name="BMC Genomics">
        <title>The miniature genome of a carnivorous plant Genlisea aurea contains a low number of genes and short non-coding sequences.</title>
        <authorList>
            <person name="Leushkin E.V."/>
            <person name="Sutormin R.A."/>
            <person name="Nabieva E.R."/>
            <person name="Penin A.A."/>
            <person name="Kondrashov A.S."/>
            <person name="Logacheva M.D."/>
        </authorList>
    </citation>
    <scope>NUCLEOTIDE SEQUENCE [LARGE SCALE GENOMIC DNA]</scope>
</reference>
<feature type="domain" description="Disease resistance R13L4/SHOC-2-like LRR" evidence="2">
    <location>
        <begin position="8"/>
        <end position="276"/>
    </location>
</feature>
<keyword evidence="1" id="KW-0677">Repeat</keyword>
<comment type="caution">
    <text evidence="3">The sequence shown here is derived from an EMBL/GenBank/DDBJ whole genome shotgun (WGS) entry which is preliminary data.</text>
</comment>
<organism evidence="3 4">
    <name type="scientific">Genlisea aurea</name>
    <dbReference type="NCBI Taxonomy" id="192259"/>
    <lineage>
        <taxon>Eukaryota</taxon>
        <taxon>Viridiplantae</taxon>
        <taxon>Streptophyta</taxon>
        <taxon>Embryophyta</taxon>
        <taxon>Tracheophyta</taxon>
        <taxon>Spermatophyta</taxon>
        <taxon>Magnoliopsida</taxon>
        <taxon>eudicotyledons</taxon>
        <taxon>Gunneridae</taxon>
        <taxon>Pentapetalae</taxon>
        <taxon>asterids</taxon>
        <taxon>lamiids</taxon>
        <taxon>Lamiales</taxon>
        <taxon>Lentibulariaceae</taxon>
        <taxon>Genlisea</taxon>
    </lineage>
</organism>
<evidence type="ECO:0000259" key="2">
    <source>
        <dbReference type="Pfam" id="PF23598"/>
    </source>
</evidence>
<dbReference type="InterPro" id="IPR055414">
    <property type="entry name" value="LRR_R13L4/SHOC2-like"/>
</dbReference>
<dbReference type="Pfam" id="PF23598">
    <property type="entry name" value="LRR_14"/>
    <property type="match status" value="1"/>
</dbReference>
<keyword evidence="4" id="KW-1185">Reference proteome</keyword>
<gene>
    <name evidence="3" type="ORF">M569_08652</name>
</gene>
<dbReference type="AlphaFoldDB" id="S8CGZ3"/>
<dbReference type="EMBL" id="AUSU01003850">
    <property type="protein sequence ID" value="EPS66125.1"/>
    <property type="molecule type" value="Genomic_DNA"/>
</dbReference>
<dbReference type="OrthoDB" id="1557901at2759"/>
<dbReference type="InterPro" id="IPR032675">
    <property type="entry name" value="LRR_dom_sf"/>
</dbReference>
<evidence type="ECO:0000313" key="4">
    <source>
        <dbReference type="Proteomes" id="UP000015453"/>
    </source>
</evidence>
<feature type="non-terminal residue" evidence="3">
    <location>
        <position position="345"/>
    </location>
</feature>
<accession>S8CGZ3</accession>
<proteinExistence type="predicted"/>
<dbReference type="SUPFAM" id="SSF52058">
    <property type="entry name" value="L domain-like"/>
    <property type="match status" value="1"/>
</dbReference>
<dbReference type="PANTHER" id="PTHR15140">
    <property type="entry name" value="TUBULIN-SPECIFIC CHAPERONE E"/>
    <property type="match status" value="1"/>
</dbReference>
<sequence>MRILAYHTSWFRLLRVLDVTFEILDSVPFHHLGQLLLLRYLSITFTYTPPFTLHDQIPQVVQECRNLQVLRIDLKCRCVCIPLEFSQLSKFRHIILPGLELRIGTSGGGFLKNLQTLCGVVNFSFTEEVIQMVPNLKMLELLYTNIRRHAQNYEFSPEDISLDFVNLSKLEILRFSSHILGVWRNFRLPLSLKKLSLLSCRLPWKKLGVIAGSLPKLEAMELKCNACDGKVWKVKQGDFPNLRMLKIDGTDLVSWKYGGGEGGGYIFPRLEHLVLLRCECLRELPRCFKQIETGMLIEVDKSNELVLEWTKDLKVEQECYGNEDFQILVHADELSGKRVYKEYIR</sequence>
<dbReference type="Gene3D" id="3.80.10.10">
    <property type="entry name" value="Ribonuclease Inhibitor"/>
    <property type="match status" value="1"/>
</dbReference>
<evidence type="ECO:0000256" key="1">
    <source>
        <dbReference type="ARBA" id="ARBA00022737"/>
    </source>
</evidence>
<dbReference type="PANTHER" id="PTHR15140:SF37">
    <property type="entry name" value="UBIQUITIN-LIKE DOMAIN-CONTAINING PROTEIN"/>
    <property type="match status" value="1"/>
</dbReference>
<dbReference type="Proteomes" id="UP000015453">
    <property type="component" value="Unassembled WGS sequence"/>
</dbReference>
<name>S8CGZ3_9LAMI</name>
<evidence type="ECO:0000313" key="3">
    <source>
        <dbReference type="EMBL" id="EPS66125.1"/>
    </source>
</evidence>